<feature type="transmembrane region" description="Helical" evidence="7">
    <location>
        <begin position="370"/>
        <end position="393"/>
    </location>
</feature>
<evidence type="ECO:0000256" key="7">
    <source>
        <dbReference type="SAM" id="Phobius"/>
    </source>
</evidence>
<reference evidence="9 10" key="1">
    <citation type="submission" date="2022-03" db="EMBL/GenBank/DDBJ databases">
        <title>Agromyces sp. isolated from the gut of P. brevitarsis seulensis larvae.</title>
        <authorList>
            <person name="Won M."/>
            <person name="Kwon S.-W."/>
        </authorList>
    </citation>
    <scope>NUCLEOTIDE SEQUENCE [LARGE SCALE GENOMIC DNA]</scope>
    <source>
        <strain evidence="9 10">KACC 16215</strain>
    </source>
</reference>
<evidence type="ECO:0000256" key="4">
    <source>
        <dbReference type="ARBA" id="ARBA00022692"/>
    </source>
</evidence>
<evidence type="ECO:0000256" key="6">
    <source>
        <dbReference type="ARBA" id="ARBA00023136"/>
    </source>
</evidence>
<feature type="transmembrane region" description="Helical" evidence="7">
    <location>
        <begin position="240"/>
        <end position="263"/>
    </location>
</feature>
<evidence type="ECO:0000313" key="10">
    <source>
        <dbReference type="Proteomes" id="UP000831304"/>
    </source>
</evidence>
<feature type="transmembrane region" description="Helical" evidence="7">
    <location>
        <begin position="399"/>
        <end position="418"/>
    </location>
</feature>
<gene>
    <name evidence="9" type="ORF">MTP13_10760</name>
</gene>
<dbReference type="PANTHER" id="PTHR43045:SF1">
    <property type="entry name" value="SHIKIMATE TRANSPORTER"/>
    <property type="match status" value="1"/>
</dbReference>
<dbReference type="InterPro" id="IPR011701">
    <property type="entry name" value="MFS"/>
</dbReference>
<comment type="subcellular location">
    <subcellularLocation>
        <location evidence="1">Cell membrane</location>
        <topology evidence="1">Multi-pass membrane protein</topology>
    </subcellularLocation>
</comment>
<keyword evidence="10" id="KW-1185">Reference proteome</keyword>
<keyword evidence="5 7" id="KW-1133">Transmembrane helix</keyword>
<dbReference type="Pfam" id="PF07690">
    <property type="entry name" value="MFS_1"/>
    <property type="match status" value="1"/>
</dbReference>
<dbReference type="PANTHER" id="PTHR43045">
    <property type="entry name" value="SHIKIMATE TRANSPORTER"/>
    <property type="match status" value="1"/>
</dbReference>
<feature type="transmembrane region" description="Helical" evidence="7">
    <location>
        <begin position="154"/>
        <end position="177"/>
    </location>
</feature>
<feature type="transmembrane region" description="Helical" evidence="7">
    <location>
        <begin position="330"/>
        <end position="358"/>
    </location>
</feature>
<evidence type="ECO:0000259" key="8">
    <source>
        <dbReference type="PROSITE" id="PS50850"/>
    </source>
</evidence>
<keyword evidence="3" id="KW-1003">Cell membrane</keyword>
<proteinExistence type="predicted"/>
<feature type="transmembrane region" description="Helical" evidence="7">
    <location>
        <begin position="89"/>
        <end position="110"/>
    </location>
</feature>
<dbReference type="Gene3D" id="1.20.1250.20">
    <property type="entry name" value="MFS general substrate transporter like domains"/>
    <property type="match status" value="2"/>
</dbReference>
<feature type="transmembrane region" description="Helical" evidence="7">
    <location>
        <begin position="53"/>
        <end position="77"/>
    </location>
</feature>
<feature type="transmembrane region" description="Helical" evidence="7">
    <location>
        <begin position="305"/>
        <end position="324"/>
    </location>
</feature>
<keyword evidence="6 7" id="KW-0472">Membrane</keyword>
<dbReference type="InterPro" id="IPR036259">
    <property type="entry name" value="MFS_trans_sf"/>
</dbReference>
<feature type="transmembrane region" description="Helical" evidence="7">
    <location>
        <begin position="16"/>
        <end position="41"/>
    </location>
</feature>
<protein>
    <submittedName>
        <fullName evidence="9">MFS transporter</fullName>
    </submittedName>
</protein>
<sequence length="432" mass="45375">MTSTEPRTVARPRRAALAALAGTSIEWYDFFIYATAAALVFRHVFFPPDMNPVLGTIVAFGTTSFGYLGRPIGAFLFGHLGDRFGRKPVLIATLLLMGVGTFGIGLLPSYEVVGPLAPLLLITLRLLQGVAMGGEWGGAALLAIEHAPAERRSFYGSFAQLGSSVGATLSSAVFAISEHIGDGLIAGSWRIPFLFSAVLVVIGLIIRSVVGESPEFVSARSAQELSAAPVREVFRTPKPLLIGIGAMLVATGGYYVTSSFFLAYSSEQAGVPTELVLNALIIAGLFEMAFVPLAGWLGDRWRPQYVVAVGLAGIMIVVVPLYLLAHTGSFLVITVMLAVTALFTGFNYGPIAAVLASIFPVRVRYTGTSLAYQGSALTAGALTPIVLPTLLGMSEGSPVLIFAYLALLCLVAIGCVLATRGLAARVERGTVA</sequence>
<dbReference type="InterPro" id="IPR005829">
    <property type="entry name" value="Sugar_transporter_CS"/>
</dbReference>
<name>A0ABY4AVE5_9MICO</name>
<dbReference type="InterPro" id="IPR020846">
    <property type="entry name" value="MFS_dom"/>
</dbReference>
<dbReference type="SUPFAM" id="SSF103473">
    <property type="entry name" value="MFS general substrate transporter"/>
    <property type="match status" value="1"/>
</dbReference>
<keyword evidence="2" id="KW-0813">Transport</keyword>
<feature type="transmembrane region" description="Helical" evidence="7">
    <location>
        <begin position="116"/>
        <end position="142"/>
    </location>
</feature>
<feature type="transmembrane region" description="Helical" evidence="7">
    <location>
        <begin position="275"/>
        <end position="298"/>
    </location>
</feature>
<keyword evidence="4 7" id="KW-0812">Transmembrane</keyword>
<evidence type="ECO:0000256" key="2">
    <source>
        <dbReference type="ARBA" id="ARBA00022448"/>
    </source>
</evidence>
<organism evidence="9 10">
    <name type="scientific">Agromyces soli</name>
    <dbReference type="NCBI Taxonomy" id="659012"/>
    <lineage>
        <taxon>Bacteria</taxon>
        <taxon>Bacillati</taxon>
        <taxon>Actinomycetota</taxon>
        <taxon>Actinomycetes</taxon>
        <taxon>Micrococcales</taxon>
        <taxon>Microbacteriaceae</taxon>
        <taxon>Agromyces</taxon>
    </lineage>
</organism>
<evidence type="ECO:0000256" key="5">
    <source>
        <dbReference type="ARBA" id="ARBA00022989"/>
    </source>
</evidence>
<dbReference type="Proteomes" id="UP000831304">
    <property type="component" value="Chromosome"/>
</dbReference>
<feature type="domain" description="Major facilitator superfamily (MFS) profile" evidence="8">
    <location>
        <begin position="15"/>
        <end position="421"/>
    </location>
</feature>
<dbReference type="PROSITE" id="PS50850">
    <property type="entry name" value="MFS"/>
    <property type="match status" value="1"/>
</dbReference>
<dbReference type="RefSeq" id="WP_230767649.1">
    <property type="nucleotide sequence ID" value="NZ_BAAARD010000008.1"/>
</dbReference>
<dbReference type="PROSITE" id="PS00217">
    <property type="entry name" value="SUGAR_TRANSPORT_2"/>
    <property type="match status" value="1"/>
</dbReference>
<evidence type="ECO:0000313" key="9">
    <source>
        <dbReference type="EMBL" id="UOE24840.1"/>
    </source>
</evidence>
<accession>A0ABY4AVE5</accession>
<dbReference type="EMBL" id="CP094533">
    <property type="protein sequence ID" value="UOE24840.1"/>
    <property type="molecule type" value="Genomic_DNA"/>
</dbReference>
<feature type="transmembrane region" description="Helical" evidence="7">
    <location>
        <begin position="189"/>
        <end position="210"/>
    </location>
</feature>
<evidence type="ECO:0000256" key="3">
    <source>
        <dbReference type="ARBA" id="ARBA00022475"/>
    </source>
</evidence>
<evidence type="ECO:0000256" key="1">
    <source>
        <dbReference type="ARBA" id="ARBA00004651"/>
    </source>
</evidence>